<dbReference type="PROSITE" id="PS50893">
    <property type="entry name" value="ABC_TRANSPORTER_2"/>
    <property type="match status" value="1"/>
</dbReference>
<dbReference type="Proteomes" id="UP000034563">
    <property type="component" value="Unassembled WGS sequence"/>
</dbReference>
<gene>
    <name evidence="10" type="ORF">UV48_C0013G0011</name>
</gene>
<dbReference type="GO" id="GO:0140359">
    <property type="term" value="F:ABC-type transporter activity"/>
    <property type="evidence" value="ECO:0007669"/>
    <property type="project" value="InterPro"/>
</dbReference>
<evidence type="ECO:0000256" key="2">
    <source>
        <dbReference type="ARBA" id="ARBA00022692"/>
    </source>
</evidence>
<dbReference type="InterPro" id="IPR011527">
    <property type="entry name" value="ABC1_TM_dom"/>
</dbReference>
<dbReference type="SMART" id="SM00382">
    <property type="entry name" value="AAA"/>
    <property type="match status" value="1"/>
</dbReference>
<dbReference type="GO" id="GO:0005886">
    <property type="term" value="C:plasma membrane"/>
    <property type="evidence" value="ECO:0007669"/>
    <property type="project" value="UniProtKB-SubCell"/>
</dbReference>
<dbReference type="PANTHER" id="PTHR24221:SF654">
    <property type="entry name" value="ATP-BINDING CASSETTE SUB-FAMILY B MEMBER 6"/>
    <property type="match status" value="1"/>
</dbReference>
<name>A0A0G1BPS8_9BACT</name>
<protein>
    <submittedName>
        <fullName evidence="10">ABC transporter related protein</fullName>
    </submittedName>
</protein>
<dbReference type="Gene3D" id="3.40.50.300">
    <property type="entry name" value="P-loop containing nucleotide triphosphate hydrolases"/>
    <property type="match status" value="1"/>
</dbReference>
<feature type="transmembrane region" description="Helical" evidence="7">
    <location>
        <begin position="172"/>
        <end position="189"/>
    </location>
</feature>
<keyword evidence="5 7" id="KW-1133">Transmembrane helix</keyword>
<dbReference type="Pfam" id="PF00005">
    <property type="entry name" value="ABC_tran"/>
    <property type="match status" value="1"/>
</dbReference>
<keyword evidence="2 7" id="KW-0812">Transmembrane</keyword>
<reference evidence="10 11" key="1">
    <citation type="journal article" date="2015" name="Nature">
        <title>rRNA introns, odd ribosomes, and small enigmatic genomes across a large radiation of phyla.</title>
        <authorList>
            <person name="Brown C.T."/>
            <person name="Hug L.A."/>
            <person name="Thomas B.C."/>
            <person name="Sharon I."/>
            <person name="Castelle C.J."/>
            <person name="Singh A."/>
            <person name="Wilkins M.J."/>
            <person name="Williams K.H."/>
            <person name="Banfield J.F."/>
        </authorList>
    </citation>
    <scope>NUCLEOTIDE SEQUENCE [LARGE SCALE GENOMIC DNA]</scope>
</reference>
<dbReference type="InterPro" id="IPR027417">
    <property type="entry name" value="P-loop_NTPase"/>
</dbReference>
<evidence type="ECO:0000259" key="9">
    <source>
        <dbReference type="PROSITE" id="PS50929"/>
    </source>
</evidence>
<dbReference type="InterPro" id="IPR003439">
    <property type="entry name" value="ABC_transporter-like_ATP-bd"/>
</dbReference>
<dbReference type="PROSITE" id="PS50929">
    <property type="entry name" value="ABC_TM1F"/>
    <property type="match status" value="1"/>
</dbReference>
<feature type="transmembrane region" description="Helical" evidence="7">
    <location>
        <begin position="25"/>
        <end position="47"/>
    </location>
</feature>
<dbReference type="Gene3D" id="1.20.1560.10">
    <property type="entry name" value="ABC transporter type 1, transmembrane domain"/>
    <property type="match status" value="1"/>
</dbReference>
<sequence length="606" mass="68747">MLKNNPLIYMAKKLWEYSAGNRKNLILYLLMFVASNVTSLATPLVFAKIMNIIQEIITKKQLINSGSLLRLSFWMLLLPIIQLVFWFFHGLARVKERKNAFLVEANYKNYLLTGTMAFPMEWHTEHHSGDTADKINNGSSSMFHFAENTFIVMEMIVRLVGSYMVLVYFHPPAAYLVMLIIIFAGLAVIKYDKILVPQYEYLDKSGNKVSEKIIDAITNITTIKILRVEKQIQRAISNKIMEPIAVYNENSKKGEIKWFWVSICSSTSVVLVLFSYLYGCYLSGATIMIGTIYALHGYLSNIQDLFYSFASKYSDIVRQRASVANSEEISKDFRAQEKNGASLLNGTWEKLEIKSLSFSYHGEEGADPHLDDISLNIKKGERIALIGETGSGKSTLLKIIRELYHPSSLKLYLDGKLLKNGFKSISSKIALIPQDPEIFQETILDNITVGADYDMAEILRYTDMACFTDVVSSLPNKFDSMIKEKGVNLSGGEKQRLALARGLLASHDKAIVLLDEPTSSVDVVTEEKIFRNIFKAFTDKAIICSLHSLHLLPLFDRIHLFEDGKIIAAGTFEELLVLSEEFRNTWNDFIRNRDKTQVNSRNGKEK</sequence>
<evidence type="ECO:0000256" key="3">
    <source>
        <dbReference type="ARBA" id="ARBA00022741"/>
    </source>
</evidence>
<proteinExistence type="predicted"/>
<feature type="transmembrane region" description="Helical" evidence="7">
    <location>
        <begin position="68"/>
        <end position="88"/>
    </location>
</feature>
<dbReference type="Pfam" id="PF00664">
    <property type="entry name" value="ABC_membrane"/>
    <property type="match status" value="1"/>
</dbReference>
<feature type="domain" description="ABC transmembrane type-1" evidence="9">
    <location>
        <begin position="26"/>
        <end position="318"/>
    </location>
</feature>
<evidence type="ECO:0000256" key="5">
    <source>
        <dbReference type="ARBA" id="ARBA00022989"/>
    </source>
</evidence>
<evidence type="ECO:0000259" key="8">
    <source>
        <dbReference type="PROSITE" id="PS50893"/>
    </source>
</evidence>
<comment type="subcellular location">
    <subcellularLocation>
        <location evidence="1">Cell membrane</location>
        <topology evidence="1">Multi-pass membrane protein</topology>
    </subcellularLocation>
</comment>
<evidence type="ECO:0000313" key="10">
    <source>
        <dbReference type="EMBL" id="KKS75405.1"/>
    </source>
</evidence>
<evidence type="ECO:0000256" key="1">
    <source>
        <dbReference type="ARBA" id="ARBA00004651"/>
    </source>
</evidence>
<evidence type="ECO:0000313" key="11">
    <source>
        <dbReference type="Proteomes" id="UP000034563"/>
    </source>
</evidence>
<feature type="transmembrane region" description="Helical" evidence="7">
    <location>
        <begin position="258"/>
        <end position="278"/>
    </location>
</feature>
<dbReference type="SUPFAM" id="SSF52540">
    <property type="entry name" value="P-loop containing nucleoside triphosphate hydrolases"/>
    <property type="match status" value="1"/>
</dbReference>
<dbReference type="InterPro" id="IPR003593">
    <property type="entry name" value="AAA+_ATPase"/>
</dbReference>
<keyword evidence="4" id="KW-0067">ATP-binding</keyword>
<dbReference type="GO" id="GO:0005524">
    <property type="term" value="F:ATP binding"/>
    <property type="evidence" value="ECO:0007669"/>
    <property type="project" value="UniProtKB-KW"/>
</dbReference>
<dbReference type="AlphaFoldDB" id="A0A0G1BPS8"/>
<dbReference type="InterPro" id="IPR039421">
    <property type="entry name" value="Type_1_exporter"/>
</dbReference>
<dbReference type="InterPro" id="IPR017871">
    <property type="entry name" value="ABC_transporter-like_CS"/>
</dbReference>
<evidence type="ECO:0000256" key="4">
    <source>
        <dbReference type="ARBA" id="ARBA00022840"/>
    </source>
</evidence>
<keyword evidence="6 7" id="KW-0472">Membrane</keyword>
<organism evidence="10 11">
    <name type="scientific">Candidatus Azambacteria bacterium GW2011_GWA2_42_9</name>
    <dbReference type="NCBI Taxonomy" id="1618613"/>
    <lineage>
        <taxon>Bacteria</taxon>
        <taxon>Candidatus Azamiibacteriota</taxon>
    </lineage>
</organism>
<keyword evidence="3" id="KW-0547">Nucleotide-binding</keyword>
<dbReference type="InterPro" id="IPR036640">
    <property type="entry name" value="ABC1_TM_sf"/>
</dbReference>
<comment type="caution">
    <text evidence="10">The sequence shown here is derived from an EMBL/GenBank/DDBJ whole genome shotgun (WGS) entry which is preliminary data.</text>
</comment>
<evidence type="ECO:0000256" key="7">
    <source>
        <dbReference type="SAM" id="Phobius"/>
    </source>
</evidence>
<feature type="domain" description="ABC transporter" evidence="8">
    <location>
        <begin position="351"/>
        <end position="588"/>
    </location>
</feature>
<dbReference type="EMBL" id="LCEQ01000013">
    <property type="protein sequence ID" value="KKS75405.1"/>
    <property type="molecule type" value="Genomic_DNA"/>
</dbReference>
<evidence type="ECO:0000256" key="6">
    <source>
        <dbReference type="ARBA" id="ARBA00023136"/>
    </source>
</evidence>
<dbReference type="SUPFAM" id="SSF90123">
    <property type="entry name" value="ABC transporter transmembrane region"/>
    <property type="match status" value="1"/>
</dbReference>
<accession>A0A0G1BPS8</accession>
<dbReference type="PANTHER" id="PTHR24221">
    <property type="entry name" value="ATP-BINDING CASSETTE SUB-FAMILY B"/>
    <property type="match status" value="1"/>
</dbReference>
<dbReference type="PROSITE" id="PS00211">
    <property type="entry name" value="ABC_TRANSPORTER_1"/>
    <property type="match status" value="1"/>
</dbReference>
<dbReference type="GO" id="GO:0016887">
    <property type="term" value="F:ATP hydrolysis activity"/>
    <property type="evidence" value="ECO:0007669"/>
    <property type="project" value="InterPro"/>
</dbReference>